<accession>A0A1M5AHM6</accession>
<organism evidence="3 4">
    <name type="scientific">Caldanaerobius fijiensis DSM 17918</name>
    <dbReference type="NCBI Taxonomy" id="1121256"/>
    <lineage>
        <taxon>Bacteria</taxon>
        <taxon>Bacillati</taxon>
        <taxon>Bacillota</taxon>
        <taxon>Clostridia</taxon>
        <taxon>Thermoanaerobacterales</taxon>
        <taxon>Thermoanaerobacteraceae</taxon>
        <taxon>Caldanaerobius</taxon>
    </lineage>
</organism>
<dbReference type="OrthoDB" id="9804872at2"/>
<dbReference type="InterPro" id="IPR052557">
    <property type="entry name" value="CAP/Cytokinesis_protein"/>
</dbReference>
<evidence type="ECO:0000313" key="4">
    <source>
        <dbReference type="Proteomes" id="UP000184088"/>
    </source>
</evidence>
<reference evidence="3 4" key="1">
    <citation type="submission" date="2016-11" db="EMBL/GenBank/DDBJ databases">
        <authorList>
            <person name="Jaros S."/>
            <person name="Januszkiewicz K."/>
            <person name="Wedrychowicz H."/>
        </authorList>
    </citation>
    <scope>NUCLEOTIDE SEQUENCE [LARGE SCALE GENOMIC DNA]</scope>
    <source>
        <strain evidence="3 4">DSM 17918</strain>
    </source>
</reference>
<dbReference type="AlphaFoldDB" id="A0A1M5AHM6"/>
<sequence length="459" mass="51967">MKTSRVLIIIFCILLLIATLLPLPIYAAASEPSSWAAPAVEWCKLNNLAEGIFYSDYQKYITREEIAMLFVKAYDFLEPSDEVVDSDYPFVDKYTPMYKEYIQKAYQLGIVSGYGNNTFGALDNVTREQMSVMLVRFLNMVILGGIDYSGYLFYGDGFSDSQKISPWARDSMLYLYHLGIIKGVSGDRIDPKGYVTREQAMVIVYRLLTNDSIISNIQSNLYNSKNLYTVKSYDDVKKAIVSALMNGDERIYLKSEGGYVIKDEDVLNLFLQHDMYASSIEYGPVDRVYYIKFNYGIGEEQVKKTISKAKEIISQIIKPGMTDYEKELAIHDYIVTHTKYDYDNFLKDTIPEESYTAYGVLINGVGVCQGYASAMHMLLMLAGIDNVIVTGTAKNDSFSGGHAWNIVKIGGKYYHVDATWDDPVVIGGSELLSHKYFNLSDTEMSKDHDWDKSLYPACN</sequence>
<proteinExistence type="predicted"/>
<keyword evidence="1" id="KW-0677">Repeat</keyword>
<feature type="domain" description="SLH" evidence="2">
    <location>
        <begin position="155"/>
        <end position="218"/>
    </location>
</feature>
<dbReference type="Pfam" id="PF00395">
    <property type="entry name" value="SLH"/>
    <property type="match status" value="2"/>
</dbReference>
<gene>
    <name evidence="3" type="ORF">SAMN02746089_01639</name>
</gene>
<keyword evidence="4" id="KW-1185">Reference proteome</keyword>
<dbReference type="InterPro" id="IPR002931">
    <property type="entry name" value="Transglutaminase-like"/>
</dbReference>
<dbReference type="Pfam" id="PF01841">
    <property type="entry name" value="Transglut_core"/>
    <property type="match status" value="1"/>
</dbReference>
<name>A0A1M5AHM6_9THEO</name>
<dbReference type="Gene3D" id="3.10.620.30">
    <property type="match status" value="1"/>
</dbReference>
<dbReference type="PANTHER" id="PTHR46333:SF2">
    <property type="entry name" value="CYTOKINESIS PROTEIN 3"/>
    <property type="match status" value="1"/>
</dbReference>
<evidence type="ECO:0000256" key="1">
    <source>
        <dbReference type="ARBA" id="ARBA00022737"/>
    </source>
</evidence>
<dbReference type="PROSITE" id="PS51272">
    <property type="entry name" value="SLH"/>
    <property type="match status" value="2"/>
</dbReference>
<dbReference type="SMART" id="SM00460">
    <property type="entry name" value="TGc"/>
    <property type="match status" value="1"/>
</dbReference>
<dbReference type="InterPro" id="IPR001119">
    <property type="entry name" value="SLH_dom"/>
</dbReference>
<dbReference type="InterPro" id="IPR038765">
    <property type="entry name" value="Papain-like_cys_pep_sf"/>
</dbReference>
<dbReference type="RefSeq" id="WP_073343813.1">
    <property type="nucleotide sequence ID" value="NZ_FQVH01000017.1"/>
</dbReference>
<dbReference type="EMBL" id="FQVH01000017">
    <property type="protein sequence ID" value="SHF29412.1"/>
    <property type="molecule type" value="Genomic_DNA"/>
</dbReference>
<evidence type="ECO:0000259" key="2">
    <source>
        <dbReference type="PROSITE" id="PS51272"/>
    </source>
</evidence>
<dbReference type="Proteomes" id="UP000184088">
    <property type="component" value="Unassembled WGS sequence"/>
</dbReference>
<dbReference type="STRING" id="1121256.SAMN02746089_01639"/>
<dbReference type="SUPFAM" id="SSF54001">
    <property type="entry name" value="Cysteine proteinases"/>
    <property type="match status" value="1"/>
</dbReference>
<evidence type="ECO:0000313" key="3">
    <source>
        <dbReference type="EMBL" id="SHF29412.1"/>
    </source>
</evidence>
<protein>
    <submittedName>
        <fullName evidence="3">S-layer homology domain-containing protein</fullName>
    </submittedName>
</protein>
<feature type="domain" description="SLH" evidence="2">
    <location>
        <begin position="85"/>
        <end position="148"/>
    </location>
</feature>
<dbReference type="PANTHER" id="PTHR46333">
    <property type="entry name" value="CYTOKINESIS PROTEIN 3"/>
    <property type="match status" value="1"/>
</dbReference>
<dbReference type="GO" id="GO:0005737">
    <property type="term" value="C:cytoplasm"/>
    <property type="evidence" value="ECO:0007669"/>
    <property type="project" value="TreeGrafter"/>
</dbReference>